<dbReference type="RefSeq" id="WP_185887946.1">
    <property type="nucleotide sequence ID" value="NZ_CP060202.1"/>
</dbReference>
<dbReference type="GO" id="GO:0004222">
    <property type="term" value="F:metalloendopeptidase activity"/>
    <property type="evidence" value="ECO:0007669"/>
    <property type="project" value="InterPro"/>
</dbReference>
<keyword evidence="3" id="KW-0378">Hydrolase</keyword>
<name>A0A7G7W6N5_9BACT</name>
<dbReference type="Gene3D" id="2.60.40.10">
    <property type="entry name" value="Immunoglobulins"/>
    <property type="match status" value="1"/>
</dbReference>
<proteinExistence type="predicted"/>
<dbReference type="SUPFAM" id="SSF81296">
    <property type="entry name" value="E set domains"/>
    <property type="match status" value="1"/>
</dbReference>
<dbReference type="Pfam" id="PF01833">
    <property type="entry name" value="TIG"/>
    <property type="match status" value="1"/>
</dbReference>
<evidence type="ECO:0000256" key="4">
    <source>
        <dbReference type="ARBA" id="ARBA00022833"/>
    </source>
</evidence>
<feature type="signal peptide" evidence="5">
    <location>
        <begin position="1"/>
        <end position="22"/>
    </location>
</feature>
<organism evidence="8 9">
    <name type="scientific">Hymenobacter sediminicola</name>
    <dbReference type="NCBI Taxonomy" id="2761579"/>
    <lineage>
        <taxon>Bacteria</taxon>
        <taxon>Pseudomonadati</taxon>
        <taxon>Bacteroidota</taxon>
        <taxon>Cytophagia</taxon>
        <taxon>Cytophagales</taxon>
        <taxon>Hymenobacteraceae</taxon>
        <taxon>Hymenobacter</taxon>
    </lineage>
</organism>
<evidence type="ECO:0000259" key="6">
    <source>
        <dbReference type="Pfam" id="PF00413"/>
    </source>
</evidence>
<protein>
    <submittedName>
        <fullName evidence="8">Matrixin family metalloprotease</fullName>
    </submittedName>
</protein>
<dbReference type="GO" id="GO:0008270">
    <property type="term" value="F:zinc ion binding"/>
    <property type="evidence" value="ECO:0007669"/>
    <property type="project" value="InterPro"/>
</dbReference>
<keyword evidence="8" id="KW-0482">Metalloprotease</keyword>
<dbReference type="EMBL" id="CP060202">
    <property type="protein sequence ID" value="QNH62028.1"/>
    <property type="molecule type" value="Genomic_DNA"/>
</dbReference>
<keyword evidence="5" id="KW-0732">Signal</keyword>
<dbReference type="InterPro" id="IPR014756">
    <property type="entry name" value="Ig_E-set"/>
</dbReference>
<sequence length="694" mass="74151">MKLVACLLLLAGWLGFPLSSSAQTMTGAAEETHCLLSPIELDERARKAALVVEAEVLDARSFWDTGHRRIYTAHTIRVFSSFKGNVPQDLFVLAEGGTFGLDRQALTNTLHLQPGDQGVLFLEPSALPGASGSGWAVYGSSQGFIRYELSTGTATDPFQEYGRIDAGFYQRLTAATGQLQHEVQPNKRLQKFRTQYVQPLEARGQAPVISGISPAIIPAGTGAVLTVSGSGFGATRGGGFVEFRNADNGGSSLVKPQESEYVSWTDTRIQVRVPALGQPASPAGSGPVRVTTNNQQQASSAASITVPYAVSAVLATQTTELVQPAHVNRNGRGGYSFRFETGFANNAAAVAGWRRALAIWRCQTRINWEADPQVRANRGAAEDGENSVGFDQGAELPVGILGRTTSYYRGCFKPNGQLAFTLHEIDMQFDDAATWQFGPAPAIGLQFDFESVVVHELGHAHQLAHVILPGAVMHYAVARAQTNRLISPNDVSGGRLVLRTRGFVPQGCGPAPMLPAPLTSFAAAAAMGGVLVSWATTAECAAESFQVQRGRDTTSWQVIATVNSPGPYQHLDAQPLPGLAYYRLRLVQPDGTVVFTAPILTTSTDILAVGPSLYPNPVAEGALWLQYPAAVEGRANLSVYDAVGRLASSNFLDFQPGLNALPVPAAGLSPGWYLLRYRDSEGRTGALPFLKTRE</sequence>
<dbReference type="AlphaFoldDB" id="A0A7G7W6N5"/>
<dbReference type="GO" id="GO:0006508">
    <property type="term" value="P:proteolysis"/>
    <property type="evidence" value="ECO:0007669"/>
    <property type="project" value="UniProtKB-KW"/>
</dbReference>
<dbReference type="SUPFAM" id="SSF55486">
    <property type="entry name" value="Metalloproteases ('zincins'), catalytic domain"/>
    <property type="match status" value="1"/>
</dbReference>
<evidence type="ECO:0000256" key="5">
    <source>
        <dbReference type="SAM" id="SignalP"/>
    </source>
</evidence>
<evidence type="ECO:0000256" key="2">
    <source>
        <dbReference type="ARBA" id="ARBA00022723"/>
    </source>
</evidence>
<gene>
    <name evidence="8" type="ORF">H4317_18085</name>
</gene>
<feature type="domain" description="Peptidase M10 metallopeptidase" evidence="6">
    <location>
        <begin position="425"/>
        <end position="493"/>
    </location>
</feature>
<dbReference type="GO" id="GO:0031012">
    <property type="term" value="C:extracellular matrix"/>
    <property type="evidence" value="ECO:0007669"/>
    <property type="project" value="InterPro"/>
</dbReference>
<keyword evidence="2" id="KW-0479">Metal-binding</keyword>
<evidence type="ECO:0000256" key="1">
    <source>
        <dbReference type="ARBA" id="ARBA00022670"/>
    </source>
</evidence>
<evidence type="ECO:0000313" key="8">
    <source>
        <dbReference type="EMBL" id="QNH62028.1"/>
    </source>
</evidence>
<dbReference type="InterPro" id="IPR002909">
    <property type="entry name" value="IPT_dom"/>
</dbReference>
<accession>A0A7G7W6N5</accession>
<feature type="domain" description="IPT/TIG" evidence="7">
    <location>
        <begin position="207"/>
        <end position="303"/>
    </location>
</feature>
<dbReference type="InterPro" id="IPR001818">
    <property type="entry name" value="Pept_M10_metallopeptidase"/>
</dbReference>
<feature type="chain" id="PRO_5028916023" evidence="5">
    <location>
        <begin position="23"/>
        <end position="694"/>
    </location>
</feature>
<dbReference type="Gene3D" id="3.40.390.10">
    <property type="entry name" value="Collagenase (Catalytic Domain)"/>
    <property type="match status" value="1"/>
</dbReference>
<dbReference type="Pfam" id="PF00413">
    <property type="entry name" value="Peptidase_M10"/>
    <property type="match status" value="1"/>
</dbReference>
<reference evidence="8 9" key="1">
    <citation type="submission" date="2020-08" db="EMBL/GenBank/DDBJ databases">
        <title>Hymenobacter sp. S2-20-2 genome sequencing.</title>
        <authorList>
            <person name="Jin L."/>
        </authorList>
    </citation>
    <scope>NUCLEOTIDE SEQUENCE [LARGE SCALE GENOMIC DNA]</scope>
    <source>
        <strain evidence="8 9">S2-20-2</strain>
    </source>
</reference>
<evidence type="ECO:0000313" key="9">
    <source>
        <dbReference type="Proteomes" id="UP000515489"/>
    </source>
</evidence>
<dbReference type="KEGG" id="hsk:H4317_18085"/>
<dbReference type="InterPro" id="IPR024079">
    <property type="entry name" value="MetalloPept_cat_dom_sf"/>
</dbReference>
<dbReference type="Proteomes" id="UP000515489">
    <property type="component" value="Chromosome"/>
</dbReference>
<evidence type="ECO:0000259" key="7">
    <source>
        <dbReference type="Pfam" id="PF01833"/>
    </source>
</evidence>
<dbReference type="InterPro" id="IPR013783">
    <property type="entry name" value="Ig-like_fold"/>
</dbReference>
<evidence type="ECO:0000256" key="3">
    <source>
        <dbReference type="ARBA" id="ARBA00022801"/>
    </source>
</evidence>
<keyword evidence="9" id="KW-1185">Reference proteome</keyword>
<dbReference type="CDD" id="cd00603">
    <property type="entry name" value="IPT_PCSR"/>
    <property type="match status" value="1"/>
</dbReference>
<keyword evidence="1 8" id="KW-0645">Protease</keyword>
<keyword evidence="4" id="KW-0862">Zinc</keyword>